<dbReference type="EC" id="2.4.1.-" evidence="10"/>
<dbReference type="PANTHER" id="PTHR11675">
    <property type="entry name" value="N-ACETYLGALACTOSAMINYLTRANSFERASE"/>
    <property type="match status" value="1"/>
</dbReference>
<dbReference type="Pfam" id="PF00535">
    <property type="entry name" value="Glycos_transf_2"/>
    <property type="match status" value="1"/>
</dbReference>
<comment type="caution">
    <text evidence="12">The sequence shown here is derived from an EMBL/GenBank/DDBJ whole genome shotgun (WGS) entry which is preliminary data.</text>
</comment>
<keyword evidence="5" id="KW-0735">Signal-anchor</keyword>
<dbReference type="GO" id="GO:0006493">
    <property type="term" value="P:protein O-linked glycosylation"/>
    <property type="evidence" value="ECO:0007669"/>
    <property type="project" value="TreeGrafter"/>
</dbReference>
<dbReference type="SMART" id="SM00458">
    <property type="entry name" value="RICIN"/>
    <property type="match status" value="1"/>
</dbReference>
<keyword evidence="4 10" id="KW-0430">Lectin</keyword>
<keyword evidence="10" id="KW-0808">Transferase</keyword>
<keyword evidence="3" id="KW-0812">Transmembrane</keyword>
<organism evidence="12 13">
    <name type="scientific">Blomia tropicalis</name>
    <name type="common">Mite</name>
    <dbReference type="NCBI Taxonomy" id="40697"/>
    <lineage>
        <taxon>Eukaryota</taxon>
        <taxon>Metazoa</taxon>
        <taxon>Ecdysozoa</taxon>
        <taxon>Arthropoda</taxon>
        <taxon>Chelicerata</taxon>
        <taxon>Arachnida</taxon>
        <taxon>Acari</taxon>
        <taxon>Acariformes</taxon>
        <taxon>Sarcoptiformes</taxon>
        <taxon>Astigmata</taxon>
        <taxon>Glycyphagoidea</taxon>
        <taxon>Echimyopodidae</taxon>
        <taxon>Blomia</taxon>
    </lineage>
</organism>
<dbReference type="Proteomes" id="UP001142055">
    <property type="component" value="Chromosome 3"/>
</dbReference>
<name>A0A9Q0M2E7_BLOTA</name>
<dbReference type="PANTHER" id="PTHR11675:SF119">
    <property type="entry name" value="POLYPEPTIDE N-ACETYLGALACTOSAMINYLTRANSFERASE 2"/>
    <property type="match status" value="1"/>
</dbReference>
<keyword evidence="7 10" id="KW-0333">Golgi apparatus</keyword>
<keyword evidence="6" id="KW-1133">Transmembrane helix</keyword>
<dbReference type="InterPro" id="IPR045885">
    <property type="entry name" value="GalNAc-T"/>
</dbReference>
<evidence type="ECO:0000256" key="4">
    <source>
        <dbReference type="ARBA" id="ARBA00022734"/>
    </source>
</evidence>
<evidence type="ECO:0000256" key="9">
    <source>
        <dbReference type="ARBA" id="ARBA00023157"/>
    </source>
</evidence>
<dbReference type="GO" id="GO:0000139">
    <property type="term" value="C:Golgi membrane"/>
    <property type="evidence" value="ECO:0007669"/>
    <property type="project" value="UniProtKB-SubCell"/>
</dbReference>
<proteinExistence type="inferred from homology"/>
<dbReference type="InterPro" id="IPR000772">
    <property type="entry name" value="Ricin_B_lectin"/>
</dbReference>
<evidence type="ECO:0000256" key="5">
    <source>
        <dbReference type="ARBA" id="ARBA00022968"/>
    </source>
</evidence>
<comment type="cofactor">
    <cofactor evidence="10">
        <name>Mn(2+)</name>
        <dbReference type="ChEBI" id="CHEBI:29035"/>
    </cofactor>
</comment>
<evidence type="ECO:0000313" key="12">
    <source>
        <dbReference type="EMBL" id="KAJ6217951.1"/>
    </source>
</evidence>
<sequence>MVATTISPLSSSALWSKFDMNRYLSSATLAPNADAYSRNKFNQQASDSLSPDRPIMDARNPFDDPTDCQQLESIEKVRCIRNDKREGLVRSRIRGAEAARGPILTFLDSHCECNVQWLEPLLQRVSENPLLVVSPVIDVIGLDDFRYIAASADLRGGFDWNLVFKWEVLPVHLHQERIEDSTSPIKTPMIAGGLFSVNKTTFDHYGRYDPQMDIWGGENLEISFRMWQCADGLEILPCSRVGHVFRKQHPYDFPGGSGSVFARNTRRAAEVWMDEYKAYFYDAYPPAKYVPFGDISERVQLRQRLQCKPFRWYMENVYPELKPPNGALIGLDRLADSLSKRGAIQQLIGDKCLDTMGNSNLGHISMYQCHGQGANQEWEFTPDGLIRHDRLCVTATGFEPARPVVLSECVADDSQVRERLIMILMMMMILSNDLFNTKWVWAFDRHIKLLSRNLCLDSRFTIQTGIVADQCNAGSSSQQWRFIAA</sequence>
<keyword evidence="10" id="KW-0464">Manganese</keyword>
<dbReference type="AlphaFoldDB" id="A0A9Q0M2E7"/>
<keyword evidence="10" id="KW-0328">Glycosyltransferase</keyword>
<evidence type="ECO:0000256" key="1">
    <source>
        <dbReference type="ARBA" id="ARBA00004323"/>
    </source>
</evidence>
<keyword evidence="13" id="KW-1185">Reference proteome</keyword>
<dbReference type="Gene3D" id="3.90.550.10">
    <property type="entry name" value="Spore Coat Polysaccharide Biosynthesis Protein SpsA, Chain A"/>
    <property type="match status" value="1"/>
</dbReference>
<dbReference type="GO" id="GO:0004653">
    <property type="term" value="F:polypeptide N-acetylgalactosaminyltransferase activity"/>
    <property type="evidence" value="ECO:0007669"/>
    <property type="project" value="TreeGrafter"/>
</dbReference>
<dbReference type="SUPFAM" id="SSF53448">
    <property type="entry name" value="Nucleotide-diphospho-sugar transferases"/>
    <property type="match status" value="1"/>
</dbReference>
<comment type="subcellular location">
    <subcellularLocation>
        <location evidence="1 10">Golgi apparatus membrane</location>
        <topology evidence="1 10">Single-pass type II membrane protein</topology>
    </subcellularLocation>
</comment>
<gene>
    <name evidence="12" type="ORF">RDWZM_009108</name>
</gene>
<evidence type="ECO:0000256" key="10">
    <source>
        <dbReference type="RuleBase" id="RU361242"/>
    </source>
</evidence>
<dbReference type="CDD" id="cd23434">
    <property type="entry name" value="beta-trefoil_Ricin_GALNT2"/>
    <property type="match status" value="1"/>
</dbReference>
<dbReference type="InterPro" id="IPR001173">
    <property type="entry name" value="Glyco_trans_2-like"/>
</dbReference>
<dbReference type="SUPFAM" id="SSF50370">
    <property type="entry name" value="Ricin B-like lectins"/>
    <property type="match status" value="1"/>
</dbReference>
<comment type="similarity">
    <text evidence="2 10">Belongs to the glycosyltransferase 2 family. GalNAc-T subfamily.</text>
</comment>
<dbReference type="Gene3D" id="2.80.10.50">
    <property type="match status" value="1"/>
</dbReference>
<protein>
    <recommendedName>
        <fullName evidence="10">Polypeptide N-acetylgalactosaminyltransferase</fullName>
        <ecNumber evidence="10">2.4.1.-</ecNumber>
    </recommendedName>
    <alternativeName>
        <fullName evidence="10">Protein-UDP acetylgalactosaminyltransferase</fullName>
    </alternativeName>
</protein>
<keyword evidence="8" id="KW-0472">Membrane</keyword>
<dbReference type="CDD" id="cd02510">
    <property type="entry name" value="pp-GalNAc-T"/>
    <property type="match status" value="1"/>
</dbReference>
<dbReference type="OMA" id="NVPMGSI"/>
<dbReference type="GO" id="GO:0030246">
    <property type="term" value="F:carbohydrate binding"/>
    <property type="evidence" value="ECO:0007669"/>
    <property type="project" value="UniProtKB-KW"/>
</dbReference>
<keyword evidence="9 10" id="KW-1015">Disulfide bond</keyword>
<dbReference type="InterPro" id="IPR035992">
    <property type="entry name" value="Ricin_B-like_lectins"/>
</dbReference>
<evidence type="ECO:0000256" key="6">
    <source>
        <dbReference type="ARBA" id="ARBA00022989"/>
    </source>
</evidence>
<accession>A0A9Q0M2E7</accession>
<feature type="domain" description="Ricin B lectin" evidence="11">
    <location>
        <begin position="342"/>
        <end position="483"/>
    </location>
</feature>
<reference evidence="12" key="1">
    <citation type="submission" date="2022-12" db="EMBL/GenBank/DDBJ databases">
        <title>Genome assemblies of Blomia tropicalis.</title>
        <authorList>
            <person name="Cui Y."/>
        </authorList>
    </citation>
    <scope>NUCLEOTIDE SEQUENCE</scope>
    <source>
        <tissue evidence="12">Adult mites</tissue>
    </source>
</reference>
<evidence type="ECO:0000256" key="7">
    <source>
        <dbReference type="ARBA" id="ARBA00023034"/>
    </source>
</evidence>
<dbReference type="Pfam" id="PF00652">
    <property type="entry name" value="Ricin_B_lectin"/>
    <property type="match status" value="1"/>
</dbReference>
<evidence type="ECO:0000259" key="11">
    <source>
        <dbReference type="SMART" id="SM00458"/>
    </source>
</evidence>
<dbReference type="EMBL" id="JAPWDV010000003">
    <property type="protein sequence ID" value="KAJ6217951.1"/>
    <property type="molecule type" value="Genomic_DNA"/>
</dbReference>
<evidence type="ECO:0000256" key="8">
    <source>
        <dbReference type="ARBA" id="ARBA00023136"/>
    </source>
</evidence>
<dbReference type="InterPro" id="IPR029044">
    <property type="entry name" value="Nucleotide-diphossugar_trans"/>
</dbReference>
<comment type="pathway">
    <text evidence="10">Protein modification; protein glycosylation.</text>
</comment>
<evidence type="ECO:0000256" key="3">
    <source>
        <dbReference type="ARBA" id="ARBA00022692"/>
    </source>
</evidence>
<dbReference type="PROSITE" id="PS50231">
    <property type="entry name" value="RICIN_B_LECTIN"/>
    <property type="match status" value="1"/>
</dbReference>
<evidence type="ECO:0000256" key="2">
    <source>
        <dbReference type="ARBA" id="ARBA00005680"/>
    </source>
</evidence>
<evidence type="ECO:0000313" key="13">
    <source>
        <dbReference type="Proteomes" id="UP001142055"/>
    </source>
</evidence>